<protein>
    <submittedName>
        <fullName evidence="1">Uncharacterized protein</fullName>
    </submittedName>
</protein>
<dbReference type="AlphaFoldDB" id="A0A0H2RIB2"/>
<dbReference type="OrthoDB" id="3256444at2759"/>
<feature type="non-terminal residue" evidence="1">
    <location>
        <position position="137"/>
    </location>
</feature>
<proteinExistence type="predicted"/>
<gene>
    <name evidence="1" type="ORF">SCHPADRAFT_812629</name>
</gene>
<dbReference type="InParanoid" id="A0A0H2RIB2"/>
<organism evidence="1 2">
    <name type="scientific">Schizopora paradoxa</name>
    <dbReference type="NCBI Taxonomy" id="27342"/>
    <lineage>
        <taxon>Eukaryota</taxon>
        <taxon>Fungi</taxon>
        <taxon>Dikarya</taxon>
        <taxon>Basidiomycota</taxon>
        <taxon>Agaricomycotina</taxon>
        <taxon>Agaricomycetes</taxon>
        <taxon>Hymenochaetales</taxon>
        <taxon>Schizoporaceae</taxon>
        <taxon>Schizopora</taxon>
    </lineage>
</organism>
<dbReference type="EMBL" id="KQ086002">
    <property type="protein sequence ID" value="KLO11377.1"/>
    <property type="molecule type" value="Genomic_DNA"/>
</dbReference>
<accession>A0A0H2RIB2</accession>
<evidence type="ECO:0000313" key="1">
    <source>
        <dbReference type="EMBL" id="KLO11377.1"/>
    </source>
</evidence>
<keyword evidence="2" id="KW-1185">Reference proteome</keyword>
<evidence type="ECO:0000313" key="2">
    <source>
        <dbReference type="Proteomes" id="UP000053477"/>
    </source>
</evidence>
<dbReference type="STRING" id="27342.A0A0H2RIB2"/>
<dbReference type="Proteomes" id="UP000053477">
    <property type="component" value="Unassembled WGS sequence"/>
</dbReference>
<reference evidence="1 2" key="1">
    <citation type="submission" date="2015-04" db="EMBL/GenBank/DDBJ databases">
        <title>Complete genome sequence of Schizopora paradoxa KUC8140, a cosmopolitan wood degrader in East Asia.</title>
        <authorList>
            <consortium name="DOE Joint Genome Institute"/>
            <person name="Min B."/>
            <person name="Park H."/>
            <person name="Jang Y."/>
            <person name="Kim J.-J."/>
            <person name="Kim K.H."/>
            <person name="Pangilinan J."/>
            <person name="Lipzen A."/>
            <person name="Riley R."/>
            <person name="Grigoriev I.V."/>
            <person name="Spatafora J.W."/>
            <person name="Choi I.-G."/>
        </authorList>
    </citation>
    <scope>NUCLEOTIDE SEQUENCE [LARGE SCALE GENOMIC DNA]</scope>
    <source>
        <strain evidence="1 2">KUC8140</strain>
    </source>
</reference>
<sequence length="137" mass="15894">VSDVSGLRRHLGSKHYQPYIDWCNANGFTSMIPKDTKARKASEDDRQQKILGHLVEKPQEDVKIPYSERNFLRAVLEWVVGTDQPLSASEHPLFRQMIEIASRCKDAITIPNRHVTRKEIISLFKVHIRSLREKFTV</sequence>
<feature type="non-terminal residue" evidence="1">
    <location>
        <position position="1"/>
    </location>
</feature>
<name>A0A0H2RIB2_9AGAM</name>